<reference evidence="6" key="1">
    <citation type="journal article" date="2014" name="Front. Microbiol.">
        <title>High frequency of phylogenetically diverse reductive dehalogenase-homologous genes in deep subseafloor sedimentary metagenomes.</title>
        <authorList>
            <person name="Kawai M."/>
            <person name="Futagami T."/>
            <person name="Toyoda A."/>
            <person name="Takaki Y."/>
            <person name="Nishi S."/>
            <person name="Hori S."/>
            <person name="Arai W."/>
            <person name="Tsubouchi T."/>
            <person name="Morono Y."/>
            <person name="Uchiyama I."/>
            <person name="Ito T."/>
            <person name="Fujiyama A."/>
            <person name="Inagaki F."/>
            <person name="Takami H."/>
        </authorList>
    </citation>
    <scope>NUCLEOTIDE SEQUENCE</scope>
    <source>
        <strain evidence="6">Expedition CK06-06</strain>
    </source>
</reference>
<dbReference type="PANTHER" id="PTHR13097:SF7">
    <property type="entry name" value="GENERAL TRANSCRIPTION FACTOR IIE SUBUNIT 1"/>
    <property type="match status" value="1"/>
</dbReference>
<dbReference type="PIRSF" id="PIRSF006373">
    <property type="entry name" value="TF_E_archaea"/>
    <property type="match status" value="1"/>
</dbReference>
<feature type="domain" description="HTH TFE/IIEalpha-type" evidence="5">
    <location>
        <begin position="2"/>
        <end position="85"/>
    </location>
</feature>
<dbReference type="GO" id="GO:0006367">
    <property type="term" value="P:transcription initiation at RNA polymerase II promoter"/>
    <property type="evidence" value="ECO:0007669"/>
    <property type="project" value="InterPro"/>
</dbReference>
<accession>X1SR37</accession>
<dbReference type="InterPro" id="IPR024550">
    <property type="entry name" value="TFIIEa/SarR/Rpc3_HTH_dom"/>
</dbReference>
<dbReference type="SMART" id="SM00531">
    <property type="entry name" value="TFIIE"/>
    <property type="match status" value="1"/>
</dbReference>
<evidence type="ECO:0000256" key="1">
    <source>
        <dbReference type="ARBA" id="ARBA00023015"/>
    </source>
</evidence>
<dbReference type="HAMAP" id="MF_01909">
    <property type="entry name" value="TFE_arch"/>
    <property type="match status" value="1"/>
</dbReference>
<evidence type="ECO:0000313" key="6">
    <source>
        <dbReference type="EMBL" id="GAI81596.1"/>
    </source>
</evidence>
<keyword evidence="3" id="KW-0804">Transcription</keyword>
<dbReference type="SUPFAM" id="SSF46785">
    <property type="entry name" value="Winged helix' DNA-binding domain"/>
    <property type="match status" value="1"/>
</dbReference>
<dbReference type="PROSITE" id="PS51344">
    <property type="entry name" value="HTH_TFE_IIE"/>
    <property type="match status" value="1"/>
</dbReference>
<feature type="non-terminal residue" evidence="6">
    <location>
        <position position="195"/>
    </location>
</feature>
<dbReference type="InterPro" id="IPR002853">
    <property type="entry name" value="TFIIE_asu"/>
</dbReference>
<dbReference type="AlphaFoldDB" id="X1SR37"/>
<proteinExistence type="inferred from homology"/>
<evidence type="ECO:0000256" key="3">
    <source>
        <dbReference type="ARBA" id="ARBA00023163"/>
    </source>
</evidence>
<dbReference type="InterPro" id="IPR039997">
    <property type="entry name" value="TFE"/>
</dbReference>
<dbReference type="InterPro" id="IPR017919">
    <property type="entry name" value="TFIIE/TFIIEa_HTH"/>
</dbReference>
<evidence type="ECO:0000256" key="2">
    <source>
        <dbReference type="ARBA" id="ARBA00023125"/>
    </source>
</evidence>
<keyword evidence="2" id="KW-0238">DNA-binding</keyword>
<dbReference type="InterPro" id="IPR036388">
    <property type="entry name" value="WH-like_DNA-bd_sf"/>
</dbReference>
<evidence type="ECO:0000256" key="4">
    <source>
        <dbReference type="SAM" id="MobiDB-lite"/>
    </source>
</evidence>
<comment type="caution">
    <text evidence="6">The sequence shown here is derived from an EMBL/GenBank/DDBJ whole genome shotgun (WGS) entry which is preliminary data.</text>
</comment>
<feature type="region of interest" description="Disordered" evidence="4">
    <location>
        <begin position="174"/>
        <end position="195"/>
    </location>
</feature>
<gene>
    <name evidence="6" type="ORF">S12H4_26322</name>
</gene>
<dbReference type="InterPro" id="IPR016481">
    <property type="entry name" value="TF_E_archaea"/>
</dbReference>
<name>X1SR37_9ZZZZ</name>
<dbReference type="InterPro" id="IPR036390">
    <property type="entry name" value="WH_DNA-bd_sf"/>
</dbReference>
<dbReference type="Pfam" id="PF02002">
    <property type="entry name" value="TFIIE_alpha"/>
    <property type="match status" value="1"/>
</dbReference>
<organism evidence="6">
    <name type="scientific">marine sediment metagenome</name>
    <dbReference type="NCBI Taxonomy" id="412755"/>
    <lineage>
        <taxon>unclassified sequences</taxon>
        <taxon>metagenomes</taxon>
        <taxon>ecological metagenomes</taxon>
    </lineage>
</organism>
<dbReference type="EMBL" id="BARW01014924">
    <property type="protein sequence ID" value="GAI81596.1"/>
    <property type="molecule type" value="Genomic_DNA"/>
</dbReference>
<dbReference type="Gene3D" id="1.10.10.10">
    <property type="entry name" value="Winged helix-like DNA-binding domain superfamily/Winged helix DNA-binding domain"/>
    <property type="match status" value="1"/>
</dbReference>
<dbReference type="PANTHER" id="PTHR13097">
    <property type="entry name" value="TRANSCRIPTION INITIATION FACTOR IIE, ALPHA SUBUNIT"/>
    <property type="match status" value="1"/>
</dbReference>
<evidence type="ECO:0000259" key="5">
    <source>
        <dbReference type="PROSITE" id="PS51344"/>
    </source>
</evidence>
<keyword evidence="1" id="KW-0805">Transcription regulation</keyword>
<dbReference type="GO" id="GO:0003677">
    <property type="term" value="F:DNA binding"/>
    <property type="evidence" value="ECO:0007669"/>
    <property type="project" value="UniProtKB-KW"/>
</dbReference>
<sequence>MLKKFLKEVVIIVVGKQAEDIVDLLDSKKHVNEFLIAKKLGITINQTRNILYKISDYGLISSIRKKDKRKGWYTYFWKMEILKSLEFLRNSLIKKIGQINNQIKSRETRQFYLCEDCSIEFNEENALLHNFTCNECGKVLTLKDNTKILKELHKNLDKLKKELGLVNKEIKNEREKMEKKRSMEIKKAEKEKAKK</sequence>
<dbReference type="GO" id="GO:0006355">
    <property type="term" value="P:regulation of DNA-templated transcription"/>
    <property type="evidence" value="ECO:0007669"/>
    <property type="project" value="InterPro"/>
</dbReference>
<protein>
    <recommendedName>
        <fullName evidence="5">HTH TFE/IIEalpha-type domain-containing protein</fullName>
    </recommendedName>
</protein>